<organism evidence="3 4">
    <name type="scientific">Desulforapulum autotrophicum (strain ATCC 43914 / DSM 3382 / VKM B-1955 / HRM2)</name>
    <name type="common">Desulfobacterium autotrophicum</name>
    <dbReference type="NCBI Taxonomy" id="177437"/>
    <lineage>
        <taxon>Bacteria</taxon>
        <taxon>Pseudomonadati</taxon>
        <taxon>Thermodesulfobacteriota</taxon>
        <taxon>Desulfobacteria</taxon>
        <taxon>Desulfobacterales</taxon>
        <taxon>Desulfobacteraceae</taxon>
        <taxon>Desulforapulum</taxon>
    </lineage>
</organism>
<keyword evidence="1" id="KW-0547">Nucleotide-binding</keyword>
<sequence>MYAVKQINKKKKESTDKRRSVLAMVGDTQVGLWVVRSLAQNGITVHSIVKSKYGQPAQSCYSTSAWVMESPTNSPEFVDEIESLVKLLDVGSIMPVAETYHNVLIDQRDRFEPDVHLFSPTRECFDKVTDKDYMQSLCQKLGVPVAKGMRLDQLMAPENRDALQLPLVFRTRRQNIQGGQAPWKAAYAETEEELQQVYEQVKTYADNIIVQEYCPGAEDHVQIMMHEGEPFMVGDYIGEHHMPLAGGVTTQRVSCHHEDLVNDAIKLFKAVGYDGLGGLQFHYDPDTGKYIFLEINPRFIGGTPTLIMAGFQTSFLFWQSHFEPEKMKKTPYKLGLRSRILGGDANWMIGMIRGDQLPPGQKRTGKIMTILKFLWNCGPWTKDDSFMWRDPKPFLVDFMQMSKKLGAQGHDIIGNPESQNSKH</sequence>
<evidence type="ECO:0000313" key="3">
    <source>
        <dbReference type="EMBL" id="ACN15102.1"/>
    </source>
</evidence>
<keyword evidence="1" id="KW-0067">ATP-binding</keyword>
<dbReference type="GO" id="GO:0046872">
    <property type="term" value="F:metal ion binding"/>
    <property type="evidence" value="ECO:0007669"/>
    <property type="project" value="InterPro"/>
</dbReference>
<dbReference type="Gene3D" id="3.40.50.20">
    <property type="match status" value="1"/>
</dbReference>
<dbReference type="Gene3D" id="3.30.1490.20">
    <property type="entry name" value="ATP-grasp fold, A domain"/>
    <property type="match status" value="1"/>
</dbReference>
<dbReference type="Pfam" id="PF15632">
    <property type="entry name" value="ATPgrasp_Ter"/>
    <property type="match status" value="1"/>
</dbReference>
<dbReference type="Gene3D" id="3.30.470.20">
    <property type="entry name" value="ATP-grasp fold, B domain"/>
    <property type="match status" value="1"/>
</dbReference>
<protein>
    <submittedName>
        <fullName evidence="3">CarB1</fullName>
        <ecNumber evidence="3">6.3.5.5</ecNumber>
    </submittedName>
</protein>
<dbReference type="GO" id="GO:0004088">
    <property type="term" value="F:carbamoyl-phosphate synthase (glutamine-hydrolyzing) activity"/>
    <property type="evidence" value="ECO:0007669"/>
    <property type="project" value="UniProtKB-EC"/>
</dbReference>
<dbReference type="HOGENOM" id="CLU_034084_0_0_7"/>
<dbReference type="STRING" id="177437.HRM2_20010"/>
<dbReference type="AlphaFoldDB" id="C0QCM5"/>
<evidence type="ECO:0000259" key="2">
    <source>
        <dbReference type="PROSITE" id="PS50975"/>
    </source>
</evidence>
<reference evidence="3 4" key="1">
    <citation type="journal article" date="2009" name="Environ. Microbiol.">
        <title>Genome sequence of Desulfobacterium autotrophicum HRM2, a marine sulfate reducer oxidizing organic carbon completely to carbon dioxide.</title>
        <authorList>
            <person name="Strittmatter A.W."/>
            <person name="Liesegang H."/>
            <person name="Rabus R."/>
            <person name="Decker I."/>
            <person name="Amann J."/>
            <person name="Andres S."/>
            <person name="Henne A."/>
            <person name="Fricke W.F."/>
            <person name="Martinez-Arias R."/>
            <person name="Bartels D."/>
            <person name="Goesmann A."/>
            <person name="Krause L."/>
            <person name="Puehler A."/>
            <person name="Klenk H.P."/>
            <person name="Richter M."/>
            <person name="Schuler M."/>
            <person name="Gloeckner F.O."/>
            <person name="Meyerdierks A."/>
            <person name="Gottschalk G."/>
            <person name="Amann R."/>
        </authorList>
    </citation>
    <scope>NUCLEOTIDE SEQUENCE [LARGE SCALE GENOMIC DNA]</scope>
    <source>
        <strain evidence="4">ATCC 43914 / DSM 3382 / HRM2</strain>
    </source>
</reference>
<name>C0QCM5_DESAH</name>
<dbReference type="Proteomes" id="UP000000442">
    <property type="component" value="Chromosome"/>
</dbReference>
<keyword evidence="4" id="KW-1185">Reference proteome</keyword>
<dbReference type="InterPro" id="IPR013815">
    <property type="entry name" value="ATP_grasp_subdomain_1"/>
</dbReference>
<evidence type="ECO:0000256" key="1">
    <source>
        <dbReference type="PROSITE-ProRule" id="PRU00409"/>
    </source>
</evidence>
<dbReference type="SUPFAM" id="SSF56059">
    <property type="entry name" value="Glutathione synthetase ATP-binding domain-like"/>
    <property type="match status" value="1"/>
</dbReference>
<dbReference type="PROSITE" id="PS50975">
    <property type="entry name" value="ATP_GRASP"/>
    <property type="match status" value="1"/>
</dbReference>
<dbReference type="EC" id="6.3.5.5" evidence="3"/>
<dbReference type="KEGG" id="dat:HRM2_20010"/>
<dbReference type="InterPro" id="IPR011761">
    <property type="entry name" value="ATP-grasp"/>
</dbReference>
<accession>C0QCM5</accession>
<dbReference type="GO" id="GO:0005524">
    <property type="term" value="F:ATP binding"/>
    <property type="evidence" value="ECO:0007669"/>
    <property type="project" value="UniProtKB-UniRule"/>
</dbReference>
<dbReference type="OrthoDB" id="5372487at2"/>
<evidence type="ECO:0000313" key="4">
    <source>
        <dbReference type="Proteomes" id="UP000000442"/>
    </source>
</evidence>
<dbReference type="EMBL" id="CP001087">
    <property type="protein sequence ID" value="ACN15102.1"/>
    <property type="molecule type" value="Genomic_DNA"/>
</dbReference>
<dbReference type="eggNOG" id="COG3919">
    <property type="taxonomic scope" value="Bacteria"/>
</dbReference>
<proteinExistence type="predicted"/>
<keyword evidence="3" id="KW-0436">Ligase</keyword>
<feature type="domain" description="ATP-grasp" evidence="2">
    <location>
        <begin position="135"/>
        <end position="324"/>
    </location>
</feature>
<dbReference type="RefSeq" id="WP_015903880.1">
    <property type="nucleotide sequence ID" value="NC_012108.1"/>
</dbReference>
<gene>
    <name evidence="3" type="primary">carB1</name>
    <name evidence="3" type="ordered locus">HRM2_20010</name>
</gene>